<dbReference type="PANTHER" id="PTHR46696:SF1">
    <property type="entry name" value="CYTOCHROME P450 YJIB-RELATED"/>
    <property type="match status" value="1"/>
</dbReference>
<dbReference type="EMBL" id="LMWV01000017">
    <property type="protein sequence ID" value="KUN65513.1"/>
    <property type="molecule type" value="Genomic_DNA"/>
</dbReference>
<name>A0A101S1F6_9ACTN</name>
<reference evidence="9 10" key="1">
    <citation type="submission" date="2015-10" db="EMBL/GenBank/DDBJ databases">
        <title>Draft genome sequence of Streptomyces griseorubiginosus DSM 40469, type strain for the species Streptomyces griseorubiginosus.</title>
        <authorList>
            <person name="Ruckert C."/>
            <person name="Winkler A."/>
            <person name="Kalinowski J."/>
            <person name="Kampfer P."/>
            <person name="Glaeser S."/>
        </authorList>
    </citation>
    <scope>NUCLEOTIDE SEQUENCE [LARGE SCALE GENOMIC DNA]</scope>
    <source>
        <strain evidence="9 10">DSM 40469</strain>
    </source>
</reference>
<dbReference type="GO" id="GO:0016705">
    <property type="term" value="F:oxidoreductase activity, acting on paired donors, with incorporation or reduction of molecular oxygen"/>
    <property type="evidence" value="ECO:0007669"/>
    <property type="project" value="InterPro"/>
</dbReference>
<evidence type="ECO:0000256" key="2">
    <source>
        <dbReference type="ARBA" id="ARBA00022617"/>
    </source>
</evidence>
<dbReference type="CDD" id="cd11031">
    <property type="entry name" value="Cyp158A-like"/>
    <property type="match status" value="1"/>
</dbReference>
<gene>
    <name evidence="9" type="ORF">AQJ54_22135</name>
</gene>
<dbReference type="InterPro" id="IPR001128">
    <property type="entry name" value="Cyt_P450"/>
</dbReference>
<keyword evidence="6 7" id="KW-0503">Monooxygenase</keyword>
<comment type="caution">
    <text evidence="9">The sequence shown here is derived from an EMBL/GenBank/DDBJ whole genome shotgun (WGS) entry which is preliminary data.</text>
</comment>
<dbReference type="SUPFAM" id="SSF48264">
    <property type="entry name" value="Cytochrome P450"/>
    <property type="match status" value="1"/>
</dbReference>
<dbReference type="GO" id="GO:0005506">
    <property type="term" value="F:iron ion binding"/>
    <property type="evidence" value="ECO:0007669"/>
    <property type="project" value="InterPro"/>
</dbReference>
<dbReference type="GO" id="GO:0004497">
    <property type="term" value="F:monooxygenase activity"/>
    <property type="evidence" value="ECO:0007669"/>
    <property type="project" value="UniProtKB-KW"/>
</dbReference>
<protein>
    <submittedName>
        <fullName evidence="9">Cytochrome</fullName>
    </submittedName>
</protein>
<comment type="similarity">
    <text evidence="1 7">Belongs to the cytochrome P450 family.</text>
</comment>
<dbReference type="Pfam" id="PF00067">
    <property type="entry name" value="p450"/>
    <property type="match status" value="1"/>
</dbReference>
<evidence type="ECO:0000256" key="7">
    <source>
        <dbReference type="RuleBase" id="RU000461"/>
    </source>
</evidence>
<dbReference type="PRINTS" id="PR00359">
    <property type="entry name" value="BP450"/>
</dbReference>
<dbReference type="Proteomes" id="UP000054375">
    <property type="component" value="Unassembled WGS sequence"/>
</dbReference>
<dbReference type="InterPro" id="IPR017972">
    <property type="entry name" value="Cyt_P450_CS"/>
</dbReference>
<keyword evidence="3 7" id="KW-0479">Metal-binding</keyword>
<organism evidence="9 10">
    <name type="scientific">Streptomyces griseorubiginosus</name>
    <dbReference type="NCBI Taxonomy" id="67304"/>
    <lineage>
        <taxon>Bacteria</taxon>
        <taxon>Bacillati</taxon>
        <taxon>Actinomycetota</taxon>
        <taxon>Actinomycetes</taxon>
        <taxon>Kitasatosporales</taxon>
        <taxon>Streptomycetaceae</taxon>
        <taxon>Streptomyces</taxon>
    </lineage>
</organism>
<dbReference type="FunFam" id="1.10.630.10:FF:000018">
    <property type="entry name" value="Cytochrome P450 monooxygenase"/>
    <property type="match status" value="1"/>
</dbReference>
<dbReference type="InterPro" id="IPR002397">
    <property type="entry name" value="Cyt_P450_B"/>
</dbReference>
<keyword evidence="5 7" id="KW-0408">Iron</keyword>
<accession>A0A101S1F6</accession>
<evidence type="ECO:0000313" key="9">
    <source>
        <dbReference type="EMBL" id="KUN65513.1"/>
    </source>
</evidence>
<dbReference type="RefSeq" id="WP_062240029.1">
    <property type="nucleotide sequence ID" value="NZ_JBIATL010000005.1"/>
</dbReference>
<keyword evidence="10" id="KW-1185">Reference proteome</keyword>
<dbReference type="PROSITE" id="PS00086">
    <property type="entry name" value="CYTOCHROME_P450"/>
    <property type="match status" value="1"/>
</dbReference>
<keyword evidence="4 7" id="KW-0560">Oxidoreductase</keyword>
<evidence type="ECO:0000256" key="6">
    <source>
        <dbReference type="ARBA" id="ARBA00023033"/>
    </source>
</evidence>
<evidence type="ECO:0000256" key="5">
    <source>
        <dbReference type="ARBA" id="ARBA00023004"/>
    </source>
</evidence>
<evidence type="ECO:0000313" key="10">
    <source>
        <dbReference type="Proteomes" id="UP000054375"/>
    </source>
</evidence>
<evidence type="ECO:0000256" key="8">
    <source>
        <dbReference type="SAM" id="MobiDB-lite"/>
    </source>
</evidence>
<dbReference type="PRINTS" id="PR00385">
    <property type="entry name" value="P450"/>
</dbReference>
<dbReference type="Gene3D" id="1.10.630.10">
    <property type="entry name" value="Cytochrome P450"/>
    <property type="match status" value="1"/>
</dbReference>
<dbReference type="GO" id="GO:0020037">
    <property type="term" value="F:heme binding"/>
    <property type="evidence" value="ECO:0007669"/>
    <property type="project" value="InterPro"/>
</dbReference>
<dbReference type="InterPro" id="IPR036396">
    <property type="entry name" value="Cyt_P450_sf"/>
</dbReference>
<evidence type="ECO:0000256" key="1">
    <source>
        <dbReference type="ARBA" id="ARBA00010617"/>
    </source>
</evidence>
<dbReference type="AlphaFoldDB" id="A0A101S1F6"/>
<evidence type="ECO:0000256" key="4">
    <source>
        <dbReference type="ARBA" id="ARBA00023002"/>
    </source>
</evidence>
<feature type="region of interest" description="Disordered" evidence="8">
    <location>
        <begin position="1"/>
        <end position="25"/>
    </location>
</feature>
<evidence type="ECO:0000256" key="3">
    <source>
        <dbReference type="ARBA" id="ARBA00022723"/>
    </source>
</evidence>
<proteinExistence type="inferred from homology"/>
<sequence>MSTDSTSRNLRPMHRIPLPESGPPRLTTLATGTPVWLVTRYADVRQVLMDPRFDRKSLRDEGAPPLLLVPNLLDSPDGLLNQDGPPHQVLRSTVQRAFTPRAIARWRPWTASVVETLLDDLARQPQPADIVEAFTRRLPVSVISRLMGLEDADWERIRGWADHALSGGAHTAEEVGAAMREFGLFCAQLVAERRKEPGDDLVSALVVAGDGLGIEEPRLVVLVLGLVVAGHETTMTALGNIVVHLLTDAREAWPGLAESQEAAETAVEQLLRTIPLSEGRVLPGLIRRAVAEAEVGGVTIPAGAVVAVQTNAANRDPEVFPQPDETDLFAPLTTPSVVFGAGPHHCLGAWLARLELGLALHRLAVRFPGLRAEFTAETIEWREGQMTRGPRRLPVSW</sequence>
<keyword evidence="2 7" id="KW-0349">Heme</keyword>
<dbReference type="PANTHER" id="PTHR46696">
    <property type="entry name" value="P450, PUTATIVE (EUROFUNG)-RELATED"/>
    <property type="match status" value="1"/>
</dbReference>